<dbReference type="Proteomes" id="UP000184442">
    <property type="component" value="Unassembled WGS sequence"/>
</dbReference>
<evidence type="ECO:0000256" key="1">
    <source>
        <dbReference type="PROSITE-ProRule" id="PRU00023"/>
    </source>
</evidence>
<dbReference type="AlphaFoldDB" id="A0A1M6DNJ5"/>
<dbReference type="STRING" id="1122184.SAMN02745176_01202"/>
<evidence type="ECO:0000313" key="2">
    <source>
        <dbReference type="EMBL" id="SHI74772.1"/>
    </source>
</evidence>
<organism evidence="2 3">
    <name type="scientific">Lutispora thermophila DSM 19022</name>
    <dbReference type="NCBI Taxonomy" id="1122184"/>
    <lineage>
        <taxon>Bacteria</taxon>
        <taxon>Bacillati</taxon>
        <taxon>Bacillota</taxon>
        <taxon>Clostridia</taxon>
        <taxon>Lutisporales</taxon>
        <taxon>Lutisporaceae</taxon>
        <taxon>Lutispora</taxon>
    </lineage>
</organism>
<sequence>MFDDKIRFGGYYMLNKGFKALVAIVLLAAVIIFLSFDSSISSAEPKAVDVLKQQDDVTIKTDDEKRENHMEITVDKLTQAVLENDITSVKSIITSGIVDINSEDSEGEYPIETVLVMGNCDMAKILLEAGANPYVMTSSGKSVYDLVMEGDNTYLKKIFEQYAE</sequence>
<dbReference type="InterPro" id="IPR036770">
    <property type="entry name" value="Ankyrin_rpt-contain_sf"/>
</dbReference>
<proteinExistence type="predicted"/>
<dbReference type="InterPro" id="IPR002110">
    <property type="entry name" value="Ankyrin_rpt"/>
</dbReference>
<dbReference type="EMBL" id="FQZS01000007">
    <property type="protein sequence ID" value="SHI74772.1"/>
    <property type="molecule type" value="Genomic_DNA"/>
</dbReference>
<keyword evidence="3" id="KW-1185">Reference proteome</keyword>
<protein>
    <submittedName>
        <fullName evidence="2">Uncharacterized protein</fullName>
    </submittedName>
</protein>
<evidence type="ECO:0000313" key="3">
    <source>
        <dbReference type="Proteomes" id="UP000184442"/>
    </source>
</evidence>
<dbReference type="PROSITE" id="PS50088">
    <property type="entry name" value="ANK_REPEAT"/>
    <property type="match status" value="1"/>
</dbReference>
<feature type="repeat" description="ANK" evidence="1">
    <location>
        <begin position="106"/>
        <end position="138"/>
    </location>
</feature>
<dbReference type="Gene3D" id="1.25.40.20">
    <property type="entry name" value="Ankyrin repeat-containing domain"/>
    <property type="match status" value="1"/>
</dbReference>
<keyword evidence="1" id="KW-0040">ANK repeat</keyword>
<name>A0A1M6DNJ5_9FIRM</name>
<gene>
    <name evidence="2" type="ORF">SAMN02745176_01202</name>
</gene>
<accession>A0A1M6DNJ5</accession>
<reference evidence="2 3" key="1">
    <citation type="submission" date="2016-11" db="EMBL/GenBank/DDBJ databases">
        <authorList>
            <person name="Jaros S."/>
            <person name="Januszkiewicz K."/>
            <person name="Wedrychowicz H."/>
        </authorList>
    </citation>
    <scope>NUCLEOTIDE SEQUENCE [LARGE SCALE GENOMIC DNA]</scope>
    <source>
        <strain evidence="2 3">DSM 19022</strain>
    </source>
</reference>
<dbReference type="SUPFAM" id="SSF48403">
    <property type="entry name" value="Ankyrin repeat"/>
    <property type="match status" value="1"/>
</dbReference>